<protein>
    <recommendedName>
        <fullName evidence="1">Heterokaryon incompatibility domain-containing protein</fullName>
    </recommendedName>
</protein>
<evidence type="ECO:0000313" key="3">
    <source>
        <dbReference type="Proteomes" id="UP000701801"/>
    </source>
</evidence>
<dbReference type="EMBL" id="CAJVRM010000405">
    <property type="protein sequence ID" value="CAG8980665.1"/>
    <property type="molecule type" value="Genomic_DNA"/>
</dbReference>
<accession>A0A9N9LX37</accession>
<dbReference type="Proteomes" id="UP000701801">
    <property type="component" value="Unassembled WGS sequence"/>
</dbReference>
<dbReference type="OrthoDB" id="3600004at2759"/>
<dbReference type="InterPro" id="IPR052895">
    <property type="entry name" value="HetReg/Transcr_Mod"/>
</dbReference>
<dbReference type="AlphaFoldDB" id="A0A9N9LX37"/>
<dbReference type="InterPro" id="IPR010730">
    <property type="entry name" value="HET"/>
</dbReference>
<feature type="domain" description="Heterokaryon incompatibility" evidence="1">
    <location>
        <begin position="46"/>
        <end position="230"/>
    </location>
</feature>
<name>A0A9N9LX37_9HELO</name>
<dbReference type="PANTHER" id="PTHR24148:SF77">
    <property type="entry name" value="HETEROKARYON INCOMPATIBILITY DOMAIN-CONTAINING PROTEIN"/>
    <property type="match status" value="1"/>
</dbReference>
<gene>
    <name evidence="2" type="ORF">HYALB_00012993</name>
</gene>
<proteinExistence type="predicted"/>
<sequence>MNSSSTTPYQPLVSSSEIRLLLLMPGSTDSPIQCSLVHTKIGENPYEALSYEWGTSQSNEPSIYIFDASCQALRMEYKGLSRFWLNKVRIHPSNPTGQISGAPRQVRHNLYHALSRIRLEHKERCLWVDALCIDQANHGERTHQVEMMGKIYQSAERVIAWLGEGNENDVLAMDTFRKIIASSGWGRQDHPVISIGRNGNVKNGVDVLRVQAIVDWGSKSYWHRLWIVQELVLAKDLLVIVGRESITGKELDSTMVALEPFAVLIAGDSATKLMGRTLTERWKNILAFPLLLARQKSSIKTSMSLDGPGGRGLCDWMLRCSDSECMDPRDRVYGLLGVSEDITNLEEAQVAIEVDYEKTLLEVYCDVARFWAARNGRSMTNSALGIGLRKHFNLRSSDIRSAKDEIEKAFYMGRRVWATKKFPDLVNFPNRLERTIRDTGYVS</sequence>
<dbReference type="Pfam" id="PF06985">
    <property type="entry name" value="HET"/>
    <property type="match status" value="1"/>
</dbReference>
<comment type="caution">
    <text evidence="2">The sequence shown here is derived from an EMBL/GenBank/DDBJ whole genome shotgun (WGS) entry which is preliminary data.</text>
</comment>
<keyword evidence="3" id="KW-1185">Reference proteome</keyword>
<reference evidence="2" key="1">
    <citation type="submission" date="2021-07" db="EMBL/GenBank/DDBJ databases">
        <authorList>
            <person name="Durling M."/>
        </authorList>
    </citation>
    <scope>NUCLEOTIDE SEQUENCE</scope>
</reference>
<dbReference type="PANTHER" id="PTHR24148">
    <property type="entry name" value="ANKYRIN REPEAT DOMAIN-CONTAINING PROTEIN 39 HOMOLOG-RELATED"/>
    <property type="match status" value="1"/>
</dbReference>
<evidence type="ECO:0000313" key="2">
    <source>
        <dbReference type="EMBL" id="CAG8980665.1"/>
    </source>
</evidence>
<evidence type="ECO:0000259" key="1">
    <source>
        <dbReference type="Pfam" id="PF06985"/>
    </source>
</evidence>
<organism evidence="2 3">
    <name type="scientific">Hymenoscyphus albidus</name>
    <dbReference type="NCBI Taxonomy" id="595503"/>
    <lineage>
        <taxon>Eukaryota</taxon>
        <taxon>Fungi</taxon>
        <taxon>Dikarya</taxon>
        <taxon>Ascomycota</taxon>
        <taxon>Pezizomycotina</taxon>
        <taxon>Leotiomycetes</taxon>
        <taxon>Helotiales</taxon>
        <taxon>Helotiaceae</taxon>
        <taxon>Hymenoscyphus</taxon>
    </lineage>
</organism>